<keyword evidence="2" id="KW-1185">Reference proteome</keyword>
<dbReference type="EMBL" id="FNAD01000007">
    <property type="protein sequence ID" value="SDD77119.1"/>
    <property type="molecule type" value="Genomic_DNA"/>
</dbReference>
<sequence length="87" mass="9060">MAGTAAAAGVGATTEQDPLAALEGWLEYYRLSFGPDVVEGVRDLLIAGRRSPVDAGHLSDPGAIIGLHSAAVPRSKKRRHRSKGVLA</sequence>
<dbReference type="Proteomes" id="UP000198949">
    <property type="component" value="Unassembled WGS sequence"/>
</dbReference>
<protein>
    <submittedName>
        <fullName evidence="1">Uncharacterized protein</fullName>
    </submittedName>
</protein>
<gene>
    <name evidence="1" type="ORF">SAMN05216270_107155</name>
</gene>
<evidence type="ECO:0000313" key="1">
    <source>
        <dbReference type="EMBL" id="SDD77119.1"/>
    </source>
</evidence>
<dbReference type="AlphaFoldDB" id="A0A1G6XFX0"/>
<proteinExistence type="predicted"/>
<reference evidence="2" key="1">
    <citation type="submission" date="2016-10" db="EMBL/GenBank/DDBJ databases">
        <authorList>
            <person name="Varghese N."/>
            <person name="Submissions S."/>
        </authorList>
    </citation>
    <scope>NUCLEOTIDE SEQUENCE [LARGE SCALE GENOMIC DNA]</scope>
    <source>
        <strain evidence="2">CGMCC 4.3516</strain>
    </source>
</reference>
<dbReference type="STRING" id="58114.SAMN05216270_107155"/>
<organism evidence="1 2">
    <name type="scientific">Glycomyces harbinensis</name>
    <dbReference type="NCBI Taxonomy" id="58114"/>
    <lineage>
        <taxon>Bacteria</taxon>
        <taxon>Bacillati</taxon>
        <taxon>Actinomycetota</taxon>
        <taxon>Actinomycetes</taxon>
        <taxon>Glycomycetales</taxon>
        <taxon>Glycomycetaceae</taxon>
        <taxon>Glycomyces</taxon>
    </lineage>
</organism>
<name>A0A1G6XFX0_9ACTN</name>
<accession>A0A1G6XFX0</accession>
<evidence type="ECO:0000313" key="2">
    <source>
        <dbReference type="Proteomes" id="UP000198949"/>
    </source>
</evidence>